<gene>
    <name evidence="1" type="ORF">QU481_00615</name>
</gene>
<reference evidence="1" key="1">
    <citation type="submission" date="2023-06" db="EMBL/GenBank/DDBJ databases">
        <authorList>
            <person name="Zhang S."/>
        </authorList>
    </citation>
    <scope>NUCLEOTIDE SEQUENCE</scope>
    <source>
        <strain evidence="1">SG2303</strain>
    </source>
</reference>
<name>A0ABT7XI04_9NEIS</name>
<dbReference type="Proteomes" id="UP001168540">
    <property type="component" value="Unassembled WGS sequence"/>
</dbReference>
<dbReference type="EMBL" id="JAUEDK010000001">
    <property type="protein sequence ID" value="MDN0073401.1"/>
    <property type="molecule type" value="Genomic_DNA"/>
</dbReference>
<organism evidence="1 2">
    <name type="scientific">Crenobacter oryzisoli</name>
    <dbReference type="NCBI Taxonomy" id="3056844"/>
    <lineage>
        <taxon>Bacteria</taxon>
        <taxon>Pseudomonadati</taxon>
        <taxon>Pseudomonadota</taxon>
        <taxon>Betaproteobacteria</taxon>
        <taxon>Neisseriales</taxon>
        <taxon>Neisseriaceae</taxon>
        <taxon>Crenobacter</taxon>
    </lineage>
</organism>
<dbReference type="RefSeq" id="WP_289827921.1">
    <property type="nucleotide sequence ID" value="NZ_JAUEDK010000001.1"/>
</dbReference>
<accession>A0ABT7XI04</accession>
<evidence type="ECO:0000313" key="2">
    <source>
        <dbReference type="Proteomes" id="UP001168540"/>
    </source>
</evidence>
<evidence type="ECO:0000313" key="1">
    <source>
        <dbReference type="EMBL" id="MDN0073401.1"/>
    </source>
</evidence>
<sequence length="66" mass="7851">MDALLRLGPCAWRQSFSGSRRFADRVFRRFGAWWWSGLQGQGRSLRDDSEALDRIYEQARARRNLF</sequence>
<proteinExistence type="predicted"/>
<comment type="caution">
    <text evidence="1">The sequence shown here is derived from an EMBL/GenBank/DDBJ whole genome shotgun (WGS) entry which is preliminary data.</text>
</comment>
<protein>
    <submittedName>
        <fullName evidence="1">Uncharacterized protein</fullName>
    </submittedName>
</protein>
<keyword evidence="2" id="KW-1185">Reference proteome</keyword>